<reference evidence="6 7" key="2">
    <citation type="submission" date="2020-08" db="EMBL/GenBank/DDBJ databases">
        <title>Adhaeribacter dokdonensis sp. nov., isolated from the rhizosphere of Elymus tsukushiensis, a plant native to the Dokdo Islands, Republic of Korea.</title>
        <authorList>
            <person name="Ghim S.Y."/>
        </authorList>
    </citation>
    <scope>NUCLEOTIDE SEQUENCE [LARGE SCALE GENOMIC DNA]</scope>
    <source>
        <strain evidence="6 7">KUDC8001</strain>
    </source>
</reference>
<evidence type="ECO:0000256" key="4">
    <source>
        <dbReference type="ARBA" id="ARBA00022840"/>
    </source>
</evidence>
<keyword evidence="1" id="KW-0547">Nucleotide-binding</keyword>
<dbReference type="InterPro" id="IPR014016">
    <property type="entry name" value="UvrD-like_ATP-bd"/>
</dbReference>
<keyword evidence="7" id="KW-1185">Reference proteome</keyword>
<accession>A0A7L7L5T2</accession>
<dbReference type="Gene3D" id="3.40.50.300">
    <property type="entry name" value="P-loop containing nucleotide triphosphate hydrolases"/>
    <property type="match status" value="1"/>
</dbReference>
<dbReference type="Proteomes" id="UP000514509">
    <property type="component" value="Chromosome"/>
</dbReference>
<protein>
    <submittedName>
        <fullName evidence="6">UvrD-helicase domain-containing protein</fullName>
    </submittedName>
</protein>
<evidence type="ECO:0000313" key="6">
    <source>
        <dbReference type="EMBL" id="QMU28177.1"/>
    </source>
</evidence>
<dbReference type="Pfam" id="PF00580">
    <property type="entry name" value="UvrD-helicase"/>
    <property type="match status" value="1"/>
</dbReference>
<evidence type="ECO:0000259" key="5">
    <source>
        <dbReference type="Pfam" id="PF00580"/>
    </source>
</evidence>
<dbReference type="SUPFAM" id="SSF52540">
    <property type="entry name" value="P-loop containing nucleoside triphosphate hydrolases"/>
    <property type="match status" value="1"/>
</dbReference>
<sequence>MMRGEAYRGLTVIISPLQALMKDQVDVLAYRFDITNAVYINGLLSPLERGDAIEKVRKGGTNLLYYEFLQTITALAGEVRVIVVGDDDQNIYEFRGSSVAFMRNFQREWQAKAYF</sequence>
<gene>
    <name evidence="6" type="ORF">HUW48_09045</name>
</gene>
<dbReference type="KEGG" id="add:HUW48_09045"/>
<keyword evidence="2" id="KW-0378">Hydrolase</keyword>
<evidence type="ECO:0000256" key="2">
    <source>
        <dbReference type="ARBA" id="ARBA00022801"/>
    </source>
</evidence>
<proteinExistence type="predicted"/>
<dbReference type="EMBL" id="CP055153">
    <property type="protein sequence ID" value="QMU28177.1"/>
    <property type="molecule type" value="Genomic_DNA"/>
</dbReference>
<evidence type="ECO:0000256" key="1">
    <source>
        <dbReference type="ARBA" id="ARBA00022741"/>
    </source>
</evidence>
<keyword evidence="3 6" id="KW-0347">Helicase</keyword>
<name>A0A7L7L5T2_9BACT</name>
<dbReference type="InterPro" id="IPR027417">
    <property type="entry name" value="P-loop_NTPase"/>
</dbReference>
<dbReference type="AlphaFoldDB" id="A0A7L7L5T2"/>
<evidence type="ECO:0000313" key="7">
    <source>
        <dbReference type="Proteomes" id="UP000514509"/>
    </source>
</evidence>
<reference evidence="6 7" key="1">
    <citation type="submission" date="2020-06" db="EMBL/GenBank/DDBJ databases">
        <authorList>
            <person name="Hwang Y.J."/>
        </authorList>
    </citation>
    <scope>NUCLEOTIDE SEQUENCE [LARGE SCALE GENOMIC DNA]</scope>
    <source>
        <strain evidence="6 7">KUDC8001</strain>
    </source>
</reference>
<dbReference type="GO" id="GO:0016787">
    <property type="term" value="F:hydrolase activity"/>
    <property type="evidence" value="ECO:0007669"/>
    <property type="project" value="UniProtKB-KW"/>
</dbReference>
<organism evidence="6 7">
    <name type="scientific">Adhaeribacter radiodurans</name>
    <dbReference type="NCBI Taxonomy" id="2745197"/>
    <lineage>
        <taxon>Bacteria</taxon>
        <taxon>Pseudomonadati</taxon>
        <taxon>Bacteroidota</taxon>
        <taxon>Cytophagia</taxon>
        <taxon>Cytophagales</taxon>
        <taxon>Hymenobacteraceae</taxon>
        <taxon>Adhaeribacter</taxon>
    </lineage>
</organism>
<evidence type="ECO:0000256" key="3">
    <source>
        <dbReference type="ARBA" id="ARBA00022806"/>
    </source>
</evidence>
<dbReference type="GO" id="GO:0004386">
    <property type="term" value="F:helicase activity"/>
    <property type="evidence" value="ECO:0007669"/>
    <property type="project" value="UniProtKB-KW"/>
</dbReference>
<feature type="domain" description="UvrD-like helicase ATP-binding" evidence="5">
    <location>
        <begin position="61"/>
        <end position="108"/>
    </location>
</feature>
<dbReference type="GO" id="GO:0005524">
    <property type="term" value="F:ATP binding"/>
    <property type="evidence" value="ECO:0007669"/>
    <property type="project" value="UniProtKB-KW"/>
</dbReference>
<keyword evidence="4" id="KW-0067">ATP-binding</keyword>